<dbReference type="EMBL" id="JADWDJ010000010">
    <property type="protein sequence ID" value="KAG5275280.1"/>
    <property type="molecule type" value="Genomic_DNA"/>
</dbReference>
<accession>A0AAV6GK44</accession>
<feature type="region of interest" description="Disordered" evidence="1">
    <location>
        <begin position="21"/>
        <end position="105"/>
    </location>
</feature>
<dbReference type="Proteomes" id="UP000823561">
    <property type="component" value="Chromosome 10"/>
</dbReference>
<name>A0AAV6GK44_9TELE</name>
<protein>
    <submittedName>
        <fullName evidence="2">Uncharacterized protein</fullName>
    </submittedName>
</protein>
<comment type="caution">
    <text evidence="2">The sequence shown here is derived from an EMBL/GenBank/DDBJ whole genome shotgun (WGS) entry which is preliminary data.</text>
</comment>
<evidence type="ECO:0000313" key="2">
    <source>
        <dbReference type="EMBL" id="KAG5275280.1"/>
    </source>
</evidence>
<gene>
    <name evidence="2" type="ORF">AALO_G00145650</name>
</gene>
<evidence type="ECO:0000256" key="1">
    <source>
        <dbReference type="SAM" id="MobiDB-lite"/>
    </source>
</evidence>
<proteinExistence type="predicted"/>
<sequence length="126" mass="14037">MRERRRYQQEVVMRVRYPLRHPHAAQTAKPVRPGHFSVASPTNPLVMRNSDHPIIPEQPPGRPPAAAPEPQHHAGDHGPSGGEQRHSQLLRDIGVPSAQCGQRNPKITTSTASLWDCELKIFPSLL</sequence>
<reference evidence="2" key="1">
    <citation type="submission" date="2020-10" db="EMBL/GenBank/DDBJ databases">
        <title>Chromosome-scale genome assembly of the Allis shad, Alosa alosa.</title>
        <authorList>
            <person name="Margot Z."/>
            <person name="Christophe K."/>
            <person name="Cabau C."/>
            <person name="Louis A."/>
            <person name="Berthelot C."/>
            <person name="Parey E."/>
            <person name="Roest Crollius H."/>
            <person name="Montfort J."/>
            <person name="Robinson-Rechavi M."/>
            <person name="Bucao C."/>
            <person name="Bouchez O."/>
            <person name="Gislard M."/>
            <person name="Lluch J."/>
            <person name="Milhes M."/>
            <person name="Lampietro C."/>
            <person name="Lopez Roques C."/>
            <person name="Donnadieu C."/>
            <person name="Braasch I."/>
            <person name="Desvignes T."/>
            <person name="Postlethwait J."/>
            <person name="Bobe J."/>
            <person name="Guiguen Y."/>
        </authorList>
    </citation>
    <scope>NUCLEOTIDE SEQUENCE</scope>
    <source>
        <strain evidence="2">M-15738</strain>
        <tissue evidence="2">Blood</tissue>
    </source>
</reference>
<evidence type="ECO:0000313" key="3">
    <source>
        <dbReference type="Proteomes" id="UP000823561"/>
    </source>
</evidence>
<keyword evidence="3" id="KW-1185">Reference proteome</keyword>
<dbReference type="AlphaFoldDB" id="A0AAV6GK44"/>
<feature type="compositionally biased region" description="Pro residues" evidence="1">
    <location>
        <begin position="56"/>
        <end position="67"/>
    </location>
</feature>
<organism evidence="2 3">
    <name type="scientific">Alosa alosa</name>
    <name type="common">allis shad</name>
    <dbReference type="NCBI Taxonomy" id="278164"/>
    <lineage>
        <taxon>Eukaryota</taxon>
        <taxon>Metazoa</taxon>
        <taxon>Chordata</taxon>
        <taxon>Craniata</taxon>
        <taxon>Vertebrata</taxon>
        <taxon>Euteleostomi</taxon>
        <taxon>Actinopterygii</taxon>
        <taxon>Neopterygii</taxon>
        <taxon>Teleostei</taxon>
        <taxon>Clupei</taxon>
        <taxon>Clupeiformes</taxon>
        <taxon>Clupeoidei</taxon>
        <taxon>Clupeidae</taxon>
        <taxon>Alosa</taxon>
    </lineage>
</organism>